<feature type="domain" description="SUI1" evidence="2">
    <location>
        <begin position="1"/>
        <end position="54"/>
    </location>
</feature>
<dbReference type="GO" id="GO:0003743">
    <property type="term" value="F:translation initiation factor activity"/>
    <property type="evidence" value="ECO:0007669"/>
    <property type="project" value="InterPro"/>
</dbReference>
<evidence type="ECO:0000313" key="5">
    <source>
        <dbReference type="Proteomes" id="UP000479000"/>
    </source>
</evidence>
<evidence type="ECO:0000313" key="3">
    <source>
        <dbReference type="EMBL" id="CAB0016442.1"/>
    </source>
</evidence>
<feature type="region of interest" description="Disordered" evidence="1">
    <location>
        <begin position="73"/>
        <end position="99"/>
    </location>
</feature>
<evidence type="ECO:0000259" key="2">
    <source>
        <dbReference type="Pfam" id="PF01253"/>
    </source>
</evidence>
<reference evidence="3 5" key="1">
    <citation type="submission" date="2020-02" db="EMBL/GenBank/DDBJ databases">
        <authorList>
            <person name="Ferguson B K."/>
        </authorList>
    </citation>
    <scope>NUCLEOTIDE SEQUENCE [LARGE SCALE GENOMIC DNA]</scope>
</reference>
<sequence>MEKYGINVEECSKYCQHALAASATSHANSASTASGLQFQIQGNQKASISALLVDSLTPKWLFTMSAMIKTTNTHPQVQSTCTEKTKKKKKMERRSRIEKIGSMEINGNCEIK</sequence>
<evidence type="ECO:0000256" key="1">
    <source>
        <dbReference type="SAM" id="MobiDB-lite"/>
    </source>
</evidence>
<dbReference type="Pfam" id="PF01253">
    <property type="entry name" value="SUI1"/>
    <property type="match status" value="1"/>
</dbReference>
<dbReference type="Proteomes" id="UP000479000">
    <property type="component" value="Unassembled WGS sequence"/>
</dbReference>
<dbReference type="AlphaFoldDB" id="A0A6H5HHK5"/>
<dbReference type="EMBL" id="CADCXU010030350">
    <property type="protein sequence ID" value="CAB0016446.1"/>
    <property type="molecule type" value="Genomic_DNA"/>
</dbReference>
<gene>
    <name evidence="3" type="ORF">NTEN_LOCUS20620</name>
    <name evidence="4" type="ORF">NTEN_LOCUS20623</name>
</gene>
<protein>
    <recommendedName>
        <fullName evidence="2">SUI1 domain-containing protein</fullName>
    </recommendedName>
</protein>
<organism evidence="3 5">
    <name type="scientific">Nesidiocoris tenuis</name>
    <dbReference type="NCBI Taxonomy" id="355587"/>
    <lineage>
        <taxon>Eukaryota</taxon>
        <taxon>Metazoa</taxon>
        <taxon>Ecdysozoa</taxon>
        <taxon>Arthropoda</taxon>
        <taxon>Hexapoda</taxon>
        <taxon>Insecta</taxon>
        <taxon>Pterygota</taxon>
        <taxon>Neoptera</taxon>
        <taxon>Paraneoptera</taxon>
        <taxon>Hemiptera</taxon>
        <taxon>Heteroptera</taxon>
        <taxon>Panheteroptera</taxon>
        <taxon>Cimicomorpha</taxon>
        <taxon>Miridae</taxon>
        <taxon>Dicyphina</taxon>
        <taxon>Nesidiocoris</taxon>
    </lineage>
</organism>
<proteinExistence type="predicted"/>
<keyword evidence="5" id="KW-1185">Reference proteome</keyword>
<name>A0A6H5HHK5_9HEMI</name>
<dbReference type="EMBL" id="CADCXU010030348">
    <property type="protein sequence ID" value="CAB0016442.1"/>
    <property type="molecule type" value="Genomic_DNA"/>
</dbReference>
<accession>A0A6H5HHK5</accession>
<evidence type="ECO:0000313" key="4">
    <source>
        <dbReference type="EMBL" id="CAB0016446.1"/>
    </source>
</evidence>
<dbReference type="InterPro" id="IPR001950">
    <property type="entry name" value="SUI1"/>
</dbReference>